<dbReference type="SUPFAM" id="SSF46785">
    <property type="entry name" value="Winged helix' DNA-binding domain"/>
    <property type="match status" value="1"/>
</dbReference>
<dbReference type="EMBL" id="MF140404">
    <property type="protein sequence ID" value="ASR83437.1"/>
    <property type="molecule type" value="Genomic_DNA"/>
</dbReference>
<sequence length="184" mass="19810">MAKLSNTEITKINILVGIGNDRYSFFDGGIKDGEGIWYEALRDETKAERTIASRAIAKLVKDGYVTKDRQDGEDDYWVALTAKGATAALALKGEGYLSTELEAPAKAPKATIENGSGNCKCGCGDVVASMGKSQYRPGHDAKHVSNLSRAFKGANADQQDRIQKIASDSLSQALFLKFMRAVGK</sequence>
<protein>
    <submittedName>
        <fullName evidence="1">Uncharacterized protein</fullName>
    </submittedName>
</protein>
<reference evidence="1 2" key="1">
    <citation type="submission" date="2017-05" db="EMBL/GenBank/DDBJ databases">
        <authorList>
            <person name="Jewel S."/>
            <person name="Moy E.A."/>
            <person name="Dunbar D."/>
            <person name="Baltzegar D.A."/>
            <person name="Young E.C."/>
            <person name="Sides K.F."/>
            <person name="Macialek J."/>
            <person name="Stoner T.H."/>
            <person name="Garlena R.A."/>
            <person name="Russell D.A."/>
            <person name="Pope W.H."/>
            <person name="Jacobs-Sera D."/>
            <person name="Hatfull G.F."/>
        </authorList>
    </citation>
    <scope>NUCLEOTIDE SEQUENCE [LARGE SCALE GENOMIC DNA]</scope>
</reference>
<accession>A0A222ZFC6</accession>
<dbReference type="InterPro" id="IPR036390">
    <property type="entry name" value="WH_DNA-bd_sf"/>
</dbReference>
<name>A0A222ZFC6_9CAUD</name>
<proteinExistence type="predicted"/>
<gene>
    <name evidence="1" type="primary">54</name>
    <name evidence="1" type="ORF">SEA_CHRISTIAN_54</name>
</gene>
<organism evidence="1 2">
    <name type="scientific">Arthrobacter phage Christian</name>
    <dbReference type="NCBI Taxonomy" id="2015856"/>
    <lineage>
        <taxon>Viruses</taxon>
        <taxon>Duplodnaviria</taxon>
        <taxon>Heunggongvirae</taxon>
        <taxon>Uroviricota</taxon>
        <taxon>Caudoviricetes</taxon>
        <taxon>Korravirus</taxon>
        <taxon>Korravirus drrobert</taxon>
    </lineage>
</organism>
<evidence type="ECO:0000313" key="1">
    <source>
        <dbReference type="EMBL" id="ASR83437.1"/>
    </source>
</evidence>
<dbReference type="Proteomes" id="UP000225086">
    <property type="component" value="Segment"/>
</dbReference>
<evidence type="ECO:0000313" key="2">
    <source>
        <dbReference type="Proteomes" id="UP000225086"/>
    </source>
</evidence>